<proteinExistence type="predicted"/>
<accession>A0A1X6Y3W6</accession>
<dbReference type="EMBL" id="FWFP01000001">
    <property type="protein sequence ID" value="SLN09831.1"/>
    <property type="molecule type" value="Genomic_DNA"/>
</dbReference>
<dbReference type="GO" id="GO:0016020">
    <property type="term" value="C:membrane"/>
    <property type="evidence" value="ECO:0007669"/>
    <property type="project" value="InterPro"/>
</dbReference>
<dbReference type="SUPFAM" id="SSF52540">
    <property type="entry name" value="P-loop containing nucleoside triphosphate hydrolases"/>
    <property type="match status" value="1"/>
</dbReference>
<organism evidence="1 2">
    <name type="scientific">Ruegeria meonggei</name>
    <dbReference type="NCBI Taxonomy" id="1446476"/>
    <lineage>
        <taxon>Bacteria</taxon>
        <taxon>Pseudomonadati</taxon>
        <taxon>Pseudomonadota</taxon>
        <taxon>Alphaproteobacteria</taxon>
        <taxon>Rhodobacterales</taxon>
        <taxon>Roseobacteraceae</taxon>
        <taxon>Ruegeria</taxon>
    </lineage>
</organism>
<evidence type="ECO:0000313" key="1">
    <source>
        <dbReference type="EMBL" id="SLN09831.1"/>
    </source>
</evidence>
<dbReference type="InterPro" id="IPR027417">
    <property type="entry name" value="P-loop_NTPase"/>
</dbReference>
<dbReference type="GO" id="GO:0008146">
    <property type="term" value="F:sulfotransferase activity"/>
    <property type="evidence" value="ECO:0007669"/>
    <property type="project" value="InterPro"/>
</dbReference>
<dbReference type="Pfam" id="PF03567">
    <property type="entry name" value="Sulfotransfer_2"/>
    <property type="match status" value="1"/>
</dbReference>
<reference evidence="2" key="1">
    <citation type="submission" date="2017-03" db="EMBL/GenBank/DDBJ databases">
        <authorList>
            <person name="Rodrigo-Torres L."/>
            <person name="Arahal R.D."/>
            <person name="Lucena T."/>
        </authorList>
    </citation>
    <scope>NUCLEOTIDE SEQUENCE [LARGE SCALE GENOMIC DNA]</scope>
    <source>
        <strain evidence="2">CECT 8411</strain>
    </source>
</reference>
<dbReference type="Proteomes" id="UP000193778">
    <property type="component" value="Unassembled WGS sequence"/>
</dbReference>
<dbReference type="InterPro" id="IPR005331">
    <property type="entry name" value="Sulfotransferase"/>
</dbReference>
<sequence>MLVFYKERLAFLAVPKTGSTAYHSALRDRADFVVTGPPDLKHAPVRRYDRFFQNIFRKMHDTEMEIMAVVREPIDWLGSWYRFRSRPDRIGHPHSTHDLSFDEFVQAYMQNPRPDFADVGSQSQFFRTRSNGAGASHVFKYENQDKILAFLQDRLNMQIDLQQENVSPQRDLSLTPRTERAFRKRHAAEFTCHDAAL</sequence>
<evidence type="ECO:0000313" key="2">
    <source>
        <dbReference type="Proteomes" id="UP000193778"/>
    </source>
</evidence>
<keyword evidence="2" id="KW-1185">Reference proteome</keyword>
<dbReference type="Gene3D" id="3.40.50.300">
    <property type="entry name" value="P-loop containing nucleotide triphosphate hydrolases"/>
    <property type="match status" value="1"/>
</dbReference>
<evidence type="ECO:0008006" key="3">
    <source>
        <dbReference type="Google" id="ProtNLM"/>
    </source>
</evidence>
<dbReference type="RefSeq" id="WP_085820601.1">
    <property type="nucleotide sequence ID" value="NZ_FWFP01000001.1"/>
</dbReference>
<name>A0A1X6Y3W6_9RHOB</name>
<gene>
    <name evidence="1" type="ORF">RUM8411_00006</name>
</gene>
<dbReference type="OrthoDB" id="7687351at2"/>
<dbReference type="AlphaFoldDB" id="A0A1X6Y3W6"/>
<protein>
    <recommendedName>
        <fullName evidence="3">Sulfotransferase family protein</fullName>
    </recommendedName>
</protein>